<reference evidence="3 4" key="1">
    <citation type="submission" date="2020-04" db="EMBL/GenBank/DDBJ databases">
        <title>Draft Genome Sequence of Streptomyces morookaense DSM 40503, an 8-azaguanine-producing strain.</title>
        <authorList>
            <person name="Qi J."/>
            <person name="Gao J.-M."/>
        </authorList>
    </citation>
    <scope>NUCLEOTIDE SEQUENCE [LARGE SCALE GENOMIC DNA]</scope>
    <source>
        <strain evidence="3 4">DSM 40503</strain>
    </source>
</reference>
<proteinExistence type="predicted"/>
<name>A0A7Y7EA73_STRMO</name>
<evidence type="ECO:0000313" key="3">
    <source>
        <dbReference type="EMBL" id="NVK81181.1"/>
    </source>
</evidence>
<keyword evidence="1" id="KW-0732">Signal</keyword>
<dbReference type="GO" id="GO:0016787">
    <property type="term" value="F:hydrolase activity"/>
    <property type="evidence" value="ECO:0007669"/>
    <property type="project" value="UniProtKB-KW"/>
</dbReference>
<dbReference type="RefSeq" id="WP_171085701.1">
    <property type="nucleotide sequence ID" value="NZ_BNBU01000005.1"/>
</dbReference>
<sequence>MLLRRAAAAAVTTVIGAGAAAVAAGRYAGDAALKVPAGPLPGEQRVTVHAADAVTVTLTRTPATLRPGTYGLAGPGLHAVTGPVVADISHPHDCVVRHLESVAHGALEPGDRVWLTPELYTGGPQEALGIHHADVDVAGELGPLPAWFVPGVRDTWVIAAHGLGTTRAHPLNVLPFLQRLRFPVLSVSCRGDPGAPRPPHGIGHFGAVEWRDLDAAVRHALHSGARRTVLYGWSTGATTALLTALDSAVGDRVSGLVLDSPVLDWQAALRSLARHRARGALLGLAVRAAEGRTGLTADGLFAAADTTRLAVPALVLHGTDDTVAPPEHSRELVARRPDLMHLHTVRGAGHAGAWNADPQGCEEALRRFLTPLM</sequence>
<feature type="domain" description="AB hydrolase-1" evidence="2">
    <location>
        <begin position="156"/>
        <end position="277"/>
    </location>
</feature>
<dbReference type="Proteomes" id="UP000587462">
    <property type="component" value="Unassembled WGS sequence"/>
</dbReference>
<protein>
    <submittedName>
        <fullName evidence="3">Alpha/beta fold hydrolase</fullName>
    </submittedName>
</protein>
<dbReference type="Pfam" id="PF00561">
    <property type="entry name" value="Abhydrolase_1"/>
    <property type="match status" value="1"/>
</dbReference>
<evidence type="ECO:0000313" key="4">
    <source>
        <dbReference type="Proteomes" id="UP000587462"/>
    </source>
</evidence>
<keyword evidence="4" id="KW-1185">Reference proteome</keyword>
<dbReference type="SUPFAM" id="SSF53474">
    <property type="entry name" value="alpha/beta-Hydrolases"/>
    <property type="match status" value="1"/>
</dbReference>
<dbReference type="AlphaFoldDB" id="A0A7Y7EA73"/>
<accession>A0A7Y7EA73</accession>
<dbReference type="Gene3D" id="3.40.50.1820">
    <property type="entry name" value="alpha/beta hydrolase"/>
    <property type="match status" value="1"/>
</dbReference>
<evidence type="ECO:0000259" key="2">
    <source>
        <dbReference type="Pfam" id="PF00561"/>
    </source>
</evidence>
<organism evidence="3 4">
    <name type="scientific">Streptomyces morookaense</name>
    <name type="common">Streptoverticillium morookaense</name>
    <dbReference type="NCBI Taxonomy" id="1970"/>
    <lineage>
        <taxon>Bacteria</taxon>
        <taxon>Bacillati</taxon>
        <taxon>Actinomycetota</taxon>
        <taxon>Actinomycetes</taxon>
        <taxon>Kitasatosporales</taxon>
        <taxon>Streptomycetaceae</taxon>
        <taxon>Streptomyces</taxon>
    </lineage>
</organism>
<dbReference type="PANTHER" id="PTHR12277">
    <property type="entry name" value="ALPHA/BETA HYDROLASE DOMAIN-CONTAINING PROTEIN"/>
    <property type="match status" value="1"/>
</dbReference>
<dbReference type="InterPro" id="IPR000073">
    <property type="entry name" value="AB_hydrolase_1"/>
</dbReference>
<comment type="caution">
    <text evidence="3">The sequence shown here is derived from an EMBL/GenBank/DDBJ whole genome shotgun (WGS) entry which is preliminary data.</text>
</comment>
<dbReference type="PANTHER" id="PTHR12277:SF79">
    <property type="entry name" value="XAA-PRO DIPEPTIDYL-PEPTIDASE-RELATED"/>
    <property type="match status" value="1"/>
</dbReference>
<keyword evidence="3" id="KW-0378">Hydrolase</keyword>
<dbReference type="InterPro" id="IPR029058">
    <property type="entry name" value="AB_hydrolase_fold"/>
</dbReference>
<dbReference type="EMBL" id="JABBXF010000073">
    <property type="protein sequence ID" value="NVK81181.1"/>
    <property type="molecule type" value="Genomic_DNA"/>
</dbReference>
<evidence type="ECO:0000256" key="1">
    <source>
        <dbReference type="SAM" id="SignalP"/>
    </source>
</evidence>
<gene>
    <name evidence="3" type="ORF">HG542_26505</name>
</gene>
<feature type="signal peptide" evidence="1">
    <location>
        <begin position="1"/>
        <end position="23"/>
    </location>
</feature>
<feature type="chain" id="PRO_5038844402" evidence="1">
    <location>
        <begin position="24"/>
        <end position="373"/>
    </location>
</feature>